<dbReference type="Proteomes" id="UP000799118">
    <property type="component" value="Unassembled WGS sequence"/>
</dbReference>
<sequence length="118" mass="13212">MRSIAPQLVGQSAEEPEDRCLFLPSDFSASDRQKFCLLGLGNKQVQMLEVALGDIINMLQTTCKTLTAAYERKIKHARGQDANTRSNQEIRSIEAKRETLIADYMLFRDALHALGALD</sequence>
<keyword evidence="2" id="KW-1185">Reference proteome</keyword>
<dbReference type="AlphaFoldDB" id="A0A6A4GM77"/>
<accession>A0A6A4GM77</accession>
<dbReference type="OrthoDB" id="3056576at2759"/>
<gene>
    <name evidence="1" type="ORF">BT96DRAFT_839447</name>
</gene>
<protein>
    <submittedName>
        <fullName evidence="1">Uncharacterized protein</fullName>
    </submittedName>
</protein>
<evidence type="ECO:0000313" key="2">
    <source>
        <dbReference type="Proteomes" id="UP000799118"/>
    </source>
</evidence>
<reference evidence="1" key="1">
    <citation type="journal article" date="2019" name="Environ. Microbiol.">
        <title>Fungal ecological strategies reflected in gene transcription - a case study of two litter decomposers.</title>
        <authorList>
            <person name="Barbi F."/>
            <person name="Kohler A."/>
            <person name="Barry K."/>
            <person name="Baskaran P."/>
            <person name="Daum C."/>
            <person name="Fauchery L."/>
            <person name="Ihrmark K."/>
            <person name="Kuo A."/>
            <person name="LaButti K."/>
            <person name="Lipzen A."/>
            <person name="Morin E."/>
            <person name="Grigoriev I.V."/>
            <person name="Henrissat B."/>
            <person name="Lindahl B."/>
            <person name="Martin F."/>
        </authorList>
    </citation>
    <scope>NUCLEOTIDE SEQUENCE</scope>
    <source>
        <strain evidence="1">JB14</strain>
    </source>
</reference>
<organism evidence="1 2">
    <name type="scientific">Gymnopus androsaceus JB14</name>
    <dbReference type="NCBI Taxonomy" id="1447944"/>
    <lineage>
        <taxon>Eukaryota</taxon>
        <taxon>Fungi</taxon>
        <taxon>Dikarya</taxon>
        <taxon>Basidiomycota</taxon>
        <taxon>Agaricomycotina</taxon>
        <taxon>Agaricomycetes</taxon>
        <taxon>Agaricomycetidae</taxon>
        <taxon>Agaricales</taxon>
        <taxon>Marasmiineae</taxon>
        <taxon>Omphalotaceae</taxon>
        <taxon>Gymnopus</taxon>
    </lineage>
</organism>
<name>A0A6A4GM77_9AGAR</name>
<dbReference type="EMBL" id="ML769892">
    <property type="protein sequence ID" value="KAE9386304.1"/>
    <property type="molecule type" value="Genomic_DNA"/>
</dbReference>
<feature type="non-terminal residue" evidence="1">
    <location>
        <position position="118"/>
    </location>
</feature>
<evidence type="ECO:0000313" key="1">
    <source>
        <dbReference type="EMBL" id="KAE9386304.1"/>
    </source>
</evidence>
<proteinExistence type="predicted"/>